<gene>
    <name evidence="2" type="ORF">AMON00008_LOCUS24759</name>
</gene>
<accession>A0A7S4QS56</accession>
<feature type="region of interest" description="Disordered" evidence="1">
    <location>
        <begin position="254"/>
        <end position="299"/>
    </location>
</feature>
<protein>
    <submittedName>
        <fullName evidence="2">Uncharacterized protein</fullName>
    </submittedName>
</protein>
<name>A0A7S4QS56_9DINO</name>
<feature type="compositionally biased region" description="Low complexity" evidence="1">
    <location>
        <begin position="53"/>
        <end position="62"/>
    </location>
</feature>
<organism evidence="2">
    <name type="scientific">Alexandrium monilatum</name>
    <dbReference type="NCBI Taxonomy" id="311494"/>
    <lineage>
        <taxon>Eukaryota</taxon>
        <taxon>Sar</taxon>
        <taxon>Alveolata</taxon>
        <taxon>Dinophyceae</taxon>
        <taxon>Gonyaulacales</taxon>
        <taxon>Pyrocystaceae</taxon>
        <taxon>Alexandrium</taxon>
    </lineage>
</organism>
<dbReference type="EMBL" id="HBNR01036018">
    <property type="protein sequence ID" value="CAE4592104.1"/>
    <property type="molecule type" value="Transcribed_RNA"/>
</dbReference>
<proteinExistence type="predicted"/>
<evidence type="ECO:0000256" key="1">
    <source>
        <dbReference type="SAM" id="MobiDB-lite"/>
    </source>
</evidence>
<sequence length="592" mass="60967">MTVAMSPLVLPLNVRQRFVVSSPMSTTGALCPPGPGPTRRIVWPRLDAAAGAPLLDAPQMPGSLPPSPSRGGGGAARPQRMPVDVPVETLEAREPPAPADTSEEPVVLEASAMPEDASEDPVVPEDAEAIVAPRLSRPTSPAFAGREAALATSSVAVLRPARAATQVASEVAVSGPGSNAETRIARWAVGDLCQQLLLTASSAAVERLMRACVAAARRRMDELQACCCAQLVGSTGCLGALGGALPSRQGLAAAGRRRSGVGEPDEEPDACPDELPAGSPGIGRVPPTPGHCFDSQRQASPMEAAATSLLAELERCRMQMEDHRSADLSAGVGGAARPPSPQELPLPGSLRSGRRCPSQPAVQQKPARCRRVEPPAKSSGSSPRFCCGVQPEACRGPCMAEPTPTAPCCASGQLPLPVAARRDSGAAQRDGELRQSLARAREARELLAEMLTPCASSSGGSRGSKSRRDTVEPRTLLSEVPTPCGSMGGSSRRARGRPGPKLAGASQGASVLQPLNGSMPWFPTVELLSPPTRARVRRQGTEEGDGDGPLGKEKPAAVQRGDAGGADEATADEEFCRLLAEALGGSDPEGSS</sequence>
<reference evidence="2" key="1">
    <citation type="submission" date="2021-01" db="EMBL/GenBank/DDBJ databases">
        <authorList>
            <person name="Corre E."/>
            <person name="Pelletier E."/>
            <person name="Niang G."/>
            <person name="Scheremetjew M."/>
            <person name="Finn R."/>
            <person name="Kale V."/>
            <person name="Holt S."/>
            <person name="Cochrane G."/>
            <person name="Meng A."/>
            <person name="Brown T."/>
            <person name="Cohen L."/>
        </authorList>
    </citation>
    <scope>NUCLEOTIDE SEQUENCE</scope>
    <source>
        <strain evidence="2">CCMP3105</strain>
    </source>
</reference>
<feature type="region of interest" description="Disordered" evidence="1">
    <location>
        <begin position="53"/>
        <end position="80"/>
    </location>
</feature>
<feature type="compositionally biased region" description="Polar residues" evidence="1">
    <location>
        <begin position="507"/>
        <end position="516"/>
    </location>
</feature>
<evidence type="ECO:0000313" key="2">
    <source>
        <dbReference type="EMBL" id="CAE4592104.1"/>
    </source>
</evidence>
<feature type="region of interest" description="Disordered" evidence="1">
    <location>
        <begin position="322"/>
        <end position="382"/>
    </location>
</feature>
<feature type="region of interest" description="Disordered" evidence="1">
    <location>
        <begin position="451"/>
        <end position="572"/>
    </location>
</feature>
<feature type="compositionally biased region" description="Acidic residues" evidence="1">
    <location>
        <begin position="263"/>
        <end position="272"/>
    </location>
</feature>
<dbReference type="AlphaFoldDB" id="A0A7S4QS56"/>